<evidence type="ECO:0000256" key="1">
    <source>
        <dbReference type="SAM" id="Phobius"/>
    </source>
</evidence>
<feature type="non-terminal residue" evidence="2">
    <location>
        <position position="1"/>
    </location>
</feature>
<keyword evidence="1" id="KW-1133">Transmembrane helix</keyword>
<proteinExistence type="predicted"/>
<keyword evidence="1" id="KW-0812">Transmembrane</keyword>
<dbReference type="EMBL" id="LAZR01010653">
    <property type="protein sequence ID" value="KKM65824.1"/>
    <property type="molecule type" value="Genomic_DNA"/>
</dbReference>
<dbReference type="AlphaFoldDB" id="A0A0F9J7T3"/>
<protein>
    <submittedName>
        <fullName evidence="2">Uncharacterized protein</fullName>
    </submittedName>
</protein>
<gene>
    <name evidence="2" type="ORF">LCGC14_1487360</name>
</gene>
<comment type="caution">
    <text evidence="2">The sequence shown here is derived from an EMBL/GenBank/DDBJ whole genome shotgun (WGS) entry which is preliminary data.</text>
</comment>
<organism evidence="2">
    <name type="scientific">marine sediment metagenome</name>
    <dbReference type="NCBI Taxonomy" id="412755"/>
    <lineage>
        <taxon>unclassified sequences</taxon>
        <taxon>metagenomes</taxon>
        <taxon>ecological metagenomes</taxon>
    </lineage>
</organism>
<accession>A0A0F9J7T3</accession>
<feature type="transmembrane region" description="Helical" evidence="1">
    <location>
        <begin position="6"/>
        <end position="24"/>
    </location>
</feature>
<keyword evidence="1" id="KW-0472">Membrane</keyword>
<name>A0A0F9J7T3_9ZZZZ</name>
<sequence length="47" mass="5139">HVELGTLLWLTLMGSCFLGAFISAKQSKKRQCRKTNSTNALLAGETN</sequence>
<evidence type="ECO:0000313" key="2">
    <source>
        <dbReference type="EMBL" id="KKM65824.1"/>
    </source>
</evidence>
<reference evidence="2" key="1">
    <citation type="journal article" date="2015" name="Nature">
        <title>Complex archaea that bridge the gap between prokaryotes and eukaryotes.</title>
        <authorList>
            <person name="Spang A."/>
            <person name="Saw J.H."/>
            <person name="Jorgensen S.L."/>
            <person name="Zaremba-Niedzwiedzka K."/>
            <person name="Martijn J."/>
            <person name="Lind A.E."/>
            <person name="van Eijk R."/>
            <person name="Schleper C."/>
            <person name="Guy L."/>
            <person name="Ettema T.J."/>
        </authorList>
    </citation>
    <scope>NUCLEOTIDE SEQUENCE</scope>
</reference>